<reference evidence="1 2" key="1">
    <citation type="submission" date="2021-06" db="EMBL/GenBank/DDBJ databases">
        <title>Caerostris darwini draft genome.</title>
        <authorList>
            <person name="Kono N."/>
            <person name="Arakawa K."/>
        </authorList>
    </citation>
    <scope>NUCLEOTIDE SEQUENCE [LARGE SCALE GENOMIC DNA]</scope>
</reference>
<accession>A0AAV4PJ80</accession>
<proteinExistence type="predicted"/>
<dbReference type="AlphaFoldDB" id="A0AAV4PJ80"/>
<dbReference type="Proteomes" id="UP001054837">
    <property type="component" value="Unassembled WGS sequence"/>
</dbReference>
<gene>
    <name evidence="1" type="ORF">CDAR_288791</name>
</gene>
<sequence length="96" mass="11418">MLYRYFSPQGSRQDDEWKCSKHADFFCSSQLSFPFPFKEIRTHLKVQCMHVSHKSLVMKRPEGTIKVLEPRYLDIGALNCSDYEWRAQIREINVAF</sequence>
<organism evidence="1 2">
    <name type="scientific">Caerostris darwini</name>
    <dbReference type="NCBI Taxonomy" id="1538125"/>
    <lineage>
        <taxon>Eukaryota</taxon>
        <taxon>Metazoa</taxon>
        <taxon>Ecdysozoa</taxon>
        <taxon>Arthropoda</taxon>
        <taxon>Chelicerata</taxon>
        <taxon>Arachnida</taxon>
        <taxon>Araneae</taxon>
        <taxon>Araneomorphae</taxon>
        <taxon>Entelegynae</taxon>
        <taxon>Araneoidea</taxon>
        <taxon>Araneidae</taxon>
        <taxon>Caerostris</taxon>
    </lineage>
</organism>
<evidence type="ECO:0000313" key="1">
    <source>
        <dbReference type="EMBL" id="GIX97179.1"/>
    </source>
</evidence>
<evidence type="ECO:0000313" key="2">
    <source>
        <dbReference type="Proteomes" id="UP001054837"/>
    </source>
</evidence>
<keyword evidence="2" id="KW-1185">Reference proteome</keyword>
<dbReference type="EMBL" id="BPLQ01003009">
    <property type="protein sequence ID" value="GIX97179.1"/>
    <property type="molecule type" value="Genomic_DNA"/>
</dbReference>
<name>A0AAV4PJ80_9ARAC</name>
<comment type="caution">
    <text evidence="1">The sequence shown here is derived from an EMBL/GenBank/DDBJ whole genome shotgun (WGS) entry which is preliminary data.</text>
</comment>
<protein>
    <submittedName>
        <fullName evidence="1">Uncharacterized protein</fullName>
    </submittedName>
</protein>